<dbReference type="Proteomes" id="UP001589810">
    <property type="component" value="Unassembled WGS sequence"/>
</dbReference>
<dbReference type="RefSeq" id="WP_379794513.1">
    <property type="nucleotide sequence ID" value="NZ_JBHLUD010000013.1"/>
</dbReference>
<proteinExistence type="predicted"/>
<sequence length="96" mass="10507">MTLRAAGWQVDMTCGAAPVQLEGVLPCGELFYFRARHDEVLLAVGGEDPADIAPWEREVEQEDASYLPADPGLRLLAELAGEHEKSCPRIDPTRST</sequence>
<organism evidence="1 2">
    <name type="scientific">Kutzneria chonburiensis</name>
    <dbReference type="NCBI Taxonomy" id="1483604"/>
    <lineage>
        <taxon>Bacteria</taxon>
        <taxon>Bacillati</taxon>
        <taxon>Actinomycetota</taxon>
        <taxon>Actinomycetes</taxon>
        <taxon>Pseudonocardiales</taxon>
        <taxon>Pseudonocardiaceae</taxon>
        <taxon>Kutzneria</taxon>
    </lineage>
</organism>
<evidence type="ECO:0000313" key="1">
    <source>
        <dbReference type="EMBL" id="MFC0547481.1"/>
    </source>
</evidence>
<gene>
    <name evidence="1" type="ORF">ACFFH7_38640</name>
</gene>
<comment type="caution">
    <text evidence="1">The sequence shown here is derived from an EMBL/GenBank/DDBJ whole genome shotgun (WGS) entry which is preliminary data.</text>
</comment>
<name>A0ABV6N629_9PSEU</name>
<evidence type="ECO:0000313" key="2">
    <source>
        <dbReference type="Proteomes" id="UP001589810"/>
    </source>
</evidence>
<protein>
    <submittedName>
        <fullName evidence="1">Uncharacterized protein</fullName>
    </submittedName>
</protein>
<dbReference type="EMBL" id="JBHLUD010000013">
    <property type="protein sequence ID" value="MFC0547481.1"/>
    <property type="molecule type" value="Genomic_DNA"/>
</dbReference>
<reference evidence="1 2" key="1">
    <citation type="submission" date="2024-09" db="EMBL/GenBank/DDBJ databases">
        <authorList>
            <person name="Sun Q."/>
            <person name="Mori K."/>
        </authorList>
    </citation>
    <scope>NUCLEOTIDE SEQUENCE [LARGE SCALE GENOMIC DNA]</scope>
    <source>
        <strain evidence="1 2">TBRC 1432</strain>
    </source>
</reference>
<accession>A0ABV6N629</accession>
<keyword evidence="2" id="KW-1185">Reference proteome</keyword>